<reference evidence="3 4" key="1">
    <citation type="journal article" date="2023" name="Sci. Data">
        <title>Genome assembly of the Korean intertidal mud-creeper Batillaria attramentaria.</title>
        <authorList>
            <person name="Patra A.K."/>
            <person name="Ho P.T."/>
            <person name="Jun S."/>
            <person name="Lee S.J."/>
            <person name="Kim Y."/>
            <person name="Won Y.J."/>
        </authorList>
    </citation>
    <scope>NUCLEOTIDE SEQUENCE [LARGE SCALE GENOMIC DNA]</scope>
    <source>
        <strain evidence="3">Wonlab-2016</strain>
    </source>
</reference>
<accession>A0ABD0K3C8</accession>
<dbReference type="AlphaFoldDB" id="A0ABD0K3C8"/>
<dbReference type="Proteomes" id="UP001519460">
    <property type="component" value="Unassembled WGS sequence"/>
</dbReference>
<keyword evidence="2" id="KW-1133">Transmembrane helix</keyword>
<keyword evidence="4" id="KW-1185">Reference proteome</keyword>
<protein>
    <submittedName>
        <fullName evidence="3">Uncharacterized protein</fullName>
    </submittedName>
</protein>
<evidence type="ECO:0000256" key="2">
    <source>
        <dbReference type="SAM" id="Phobius"/>
    </source>
</evidence>
<feature type="transmembrane region" description="Helical" evidence="2">
    <location>
        <begin position="32"/>
        <end position="51"/>
    </location>
</feature>
<name>A0ABD0K3C8_9CAEN</name>
<evidence type="ECO:0000313" key="4">
    <source>
        <dbReference type="Proteomes" id="UP001519460"/>
    </source>
</evidence>
<comment type="caution">
    <text evidence="3">The sequence shown here is derived from an EMBL/GenBank/DDBJ whole genome shotgun (WGS) entry which is preliminary data.</text>
</comment>
<organism evidence="3 4">
    <name type="scientific">Batillaria attramentaria</name>
    <dbReference type="NCBI Taxonomy" id="370345"/>
    <lineage>
        <taxon>Eukaryota</taxon>
        <taxon>Metazoa</taxon>
        <taxon>Spiralia</taxon>
        <taxon>Lophotrochozoa</taxon>
        <taxon>Mollusca</taxon>
        <taxon>Gastropoda</taxon>
        <taxon>Caenogastropoda</taxon>
        <taxon>Sorbeoconcha</taxon>
        <taxon>Cerithioidea</taxon>
        <taxon>Batillariidae</taxon>
        <taxon>Batillaria</taxon>
    </lineage>
</organism>
<evidence type="ECO:0000256" key="1">
    <source>
        <dbReference type="SAM" id="MobiDB-lite"/>
    </source>
</evidence>
<sequence>MTSSETQVTAREESDSNMAAHTGTSLSLPGHLLILGLFFITTVPCCYGWSYGTSFPV</sequence>
<proteinExistence type="predicted"/>
<keyword evidence="2" id="KW-0812">Transmembrane</keyword>
<feature type="region of interest" description="Disordered" evidence="1">
    <location>
        <begin position="1"/>
        <end position="21"/>
    </location>
</feature>
<evidence type="ECO:0000313" key="3">
    <source>
        <dbReference type="EMBL" id="KAK7481912.1"/>
    </source>
</evidence>
<dbReference type="EMBL" id="JACVVK020000254">
    <property type="protein sequence ID" value="KAK7481912.1"/>
    <property type="molecule type" value="Genomic_DNA"/>
</dbReference>
<keyword evidence="2" id="KW-0472">Membrane</keyword>
<gene>
    <name evidence="3" type="ORF">BaRGS_00026820</name>
</gene>